<keyword evidence="2" id="KW-1185">Reference proteome</keyword>
<comment type="caution">
    <text evidence="1">The sequence shown here is derived from an EMBL/GenBank/DDBJ whole genome shotgun (WGS) entry which is preliminary data.</text>
</comment>
<proteinExistence type="predicted"/>
<evidence type="ECO:0000313" key="2">
    <source>
        <dbReference type="Proteomes" id="UP001176940"/>
    </source>
</evidence>
<dbReference type="EMBL" id="CAUEEQ010011549">
    <property type="protein sequence ID" value="CAJ0935723.1"/>
    <property type="molecule type" value="Genomic_DNA"/>
</dbReference>
<evidence type="ECO:0000313" key="1">
    <source>
        <dbReference type="EMBL" id="CAJ0935723.1"/>
    </source>
</evidence>
<dbReference type="Proteomes" id="UP001176940">
    <property type="component" value="Unassembled WGS sequence"/>
</dbReference>
<gene>
    <name evidence="1" type="ORF">RIMI_LOCUS6424075</name>
</gene>
<reference evidence="1" key="1">
    <citation type="submission" date="2023-07" db="EMBL/GenBank/DDBJ databases">
        <authorList>
            <person name="Stuckert A."/>
        </authorList>
    </citation>
    <scope>NUCLEOTIDE SEQUENCE</scope>
</reference>
<accession>A0ABN9L9X6</accession>
<name>A0ABN9L9X6_9NEOB</name>
<organism evidence="1 2">
    <name type="scientific">Ranitomeya imitator</name>
    <name type="common">mimic poison frog</name>
    <dbReference type="NCBI Taxonomy" id="111125"/>
    <lineage>
        <taxon>Eukaryota</taxon>
        <taxon>Metazoa</taxon>
        <taxon>Chordata</taxon>
        <taxon>Craniata</taxon>
        <taxon>Vertebrata</taxon>
        <taxon>Euteleostomi</taxon>
        <taxon>Amphibia</taxon>
        <taxon>Batrachia</taxon>
        <taxon>Anura</taxon>
        <taxon>Neobatrachia</taxon>
        <taxon>Hyloidea</taxon>
        <taxon>Dendrobatidae</taxon>
        <taxon>Dendrobatinae</taxon>
        <taxon>Ranitomeya</taxon>
    </lineage>
</organism>
<protein>
    <submittedName>
        <fullName evidence="1">Uncharacterized protein</fullName>
    </submittedName>
</protein>
<sequence length="122" mass="14092">MKAASITRILRLKSSRCNGSIMTHYLQRRHVPNTRQARFPSFCDIWINAFVRTRTDALDWTDVAQDSDRCMHSSAFKRRVHSKHQSFDQMDNGDWGYLGRNEMTDPVTLNVGATCTPPHSQH</sequence>